<dbReference type="AlphaFoldDB" id="A0A8S4RU05"/>
<name>A0A8S4RU05_9NEOP</name>
<dbReference type="EMBL" id="CAKXAJ010025576">
    <property type="protein sequence ID" value="CAH2241340.1"/>
    <property type="molecule type" value="Genomic_DNA"/>
</dbReference>
<evidence type="ECO:0000313" key="2">
    <source>
        <dbReference type="Proteomes" id="UP000838756"/>
    </source>
</evidence>
<gene>
    <name evidence="1" type="primary">jg15540</name>
    <name evidence="1" type="ORF">PAEG_LOCUS17780</name>
</gene>
<comment type="caution">
    <text evidence="1">The sequence shown here is derived from an EMBL/GenBank/DDBJ whole genome shotgun (WGS) entry which is preliminary data.</text>
</comment>
<organism evidence="1 2">
    <name type="scientific">Pararge aegeria aegeria</name>
    <dbReference type="NCBI Taxonomy" id="348720"/>
    <lineage>
        <taxon>Eukaryota</taxon>
        <taxon>Metazoa</taxon>
        <taxon>Ecdysozoa</taxon>
        <taxon>Arthropoda</taxon>
        <taxon>Hexapoda</taxon>
        <taxon>Insecta</taxon>
        <taxon>Pterygota</taxon>
        <taxon>Neoptera</taxon>
        <taxon>Endopterygota</taxon>
        <taxon>Lepidoptera</taxon>
        <taxon>Glossata</taxon>
        <taxon>Ditrysia</taxon>
        <taxon>Papilionoidea</taxon>
        <taxon>Nymphalidae</taxon>
        <taxon>Satyrinae</taxon>
        <taxon>Satyrini</taxon>
        <taxon>Parargina</taxon>
        <taxon>Pararge</taxon>
    </lineage>
</organism>
<protein>
    <submittedName>
        <fullName evidence="1">Jg15540 protein</fullName>
    </submittedName>
</protein>
<proteinExistence type="predicted"/>
<evidence type="ECO:0000313" key="1">
    <source>
        <dbReference type="EMBL" id="CAH2241340.1"/>
    </source>
</evidence>
<accession>A0A8S4RU05</accession>
<keyword evidence="2" id="KW-1185">Reference proteome</keyword>
<reference evidence="1" key="1">
    <citation type="submission" date="2022-03" db="EMBL/GenBank/DDBJ databases">
        <authorList>
            <person name="Lindestad O."/>
        </authorList>
    </citation>
    <scope>NUCLEOTIDE SEQUENCE</scope>
</reference>
<sequence length="92" mass="10526">MIKVFEFDLENGRNKLDEEECKVILVLQFSKNGNSLLEITSSFQPMDALVAVVVASVAYSTLWYEDDQSPSSLKNWQKSDRMRFYVDVLPAS</sequence>
<dbReference type="Proteomes" id="UP000838756">
    <property type="component" value="Unassembled WGS sequence"/>
</dbReference>